<dbReference type="EC" id="2.1.1.-" evidence="5"/>
<name>A0A6A6W759_9PEZI</name>
<keyword evidence="2 5" id="KW-0489">Methyltransferase</keyword>
<dbReference type="PANTHER" id="PTHR12843:SF5">
    <property type="entry name" value="EEF1A LYSINE METHYLTRANSFERASE 2"/>
    <property type="match status" value="1"/>
</dbReference>
<evidence type="ECO:0000256" key="3">
    <source>
        <dbReference type="ARBA" id="ARBA00022679"/>
    </source>
</evidence>
<comment type="subcellular location">
    <subcellularLocation>
        <location evidence="5">Cytoplasm</location>
    </subcellularLocation>
</comment>
<gene>
    <name evidence="5" type="primary">EFM4</name>
    <name evidence="7" type="ORF">EJ05DRAFT_464970</name>
</gene>
<evidence type="ECO:0000256" key="2">
    <source>
        <dbReference type="ARBA" id="ARBA00022603"/>
    </source>
</evidence>
<dbReference type="InterPro" id="IPR029063">
    <property type="entry name" value="SAM-dependent_MTases_sf"/>
</dbReference>
<keyword evidence="8" id="KW-1185">Reference proteome</keyword>
<dbReference type="HAMAP" id="MF_03188">
    <property type="entry name" value="Methyltr_EFM4"/>
    <property type="match status" value="1"/>
</dbReference>
<dbReference type="CDD" id="cd02440">
    <property type="entry name" value="AdoMet_MTases"/>
    <property type="match status" value="1"/>
</dbReference>
<accession>A0A6A6W759</accession>
<dbReference type="Gene3D" id="3.40.50.150">
    <property type="entry name" value="Vaccinia Virus protein VP39"/>
    <property type="match status" value="1"/>
</dbReference>
<evidence type="ECO:0000256" key="1">
    <source>
        <dbReference type="ARBA" id="ARBA00022490"/>
    </source>
</evidence>
<protein>
    <recommendedName>
        <fullName evidence="5">Protein-lysine N-methyltransferase EFM4</fullName>
        <ecNumber evidence="5">2.1.1.-</ecNumber>
    </recommendedName>
    <alternativeName>
        <fullName evidence="5">Elongation factor methyltransferase 4</fullName>
    </alternativeName>
</protein>
<evidence type="ECO:0000256" key="4">
    <source>
        <dbReference type="ARBA" id="ARBA00022691"/>
    </source>
</evidence>
<proteinExistence type="inferred from homology"/>
<keyword evidence="3 5" id="KW-0808">Transferase</keyword>
<dbReference type="OrthoDB" id="10069295at2759"/>
<dbReference type="Pfam" id="PF13847">
    <property type="entry name" value="Methyltransf_31"/>
    <property type="match status" value="1"/>
</dbReference>
<evidence type="ECO:0000256" key="5">
    <source>
        <dbReference type="HAMAP-Rule" id="MF_03188"/>
    </source>
</evidence>
<dbReference type="GO" id="GO:0016279">
    <property type="term" value="F:protein-lysine N-methyltransferase activity"/>
    <property type="evidence" value="ECO:0007669"/>
    <property type="project" value="UniProtKB-UniRule"/>
</dbReference>
<dbReference type="GO" id="GO:0005737">
    <property type="term" value="C:cytoplasm"/>
    <property type="evidence" value="ECO:0007669"/>
    <property type="project" value="UniProtKB-SubCell"/>
</dbReference>
<sequence length="252" mass="28429">MSTPDHLDPSELGTKEYWDATYRRELTNFASDTSDVGTIWFSDSSAEERTLKFLEQLWDEGLLTKEDSMNGDEKQAATSFIDLGAGNGHMLFALREEGWGGKMVGVDYSPEAVQLAQKIEQEERSKGEWTGSEASVIFERWNAITQEPGPWMIPGGFDVAHDKGTFDAISLSEETDEQGRRICEGYRERVENLVRIGGRVIVTSCNWTSDELKCWLAQGQLEAEREVKYPSFRFGGKEGSQICTVCFVRRPK</sequence>
<keyword evidence="5" id="KW-0813">Transport</keyword>
<evidence type="ECO:0000259" key="6">
    <source>
        <dbReference type="Pfam" id="PF13847"/>
    </source>
</evidence>
<dbReference type="GO" id="GO:0032259">
    <property type="term" value="P:methylation"/>
    <property type="evidence" value="ECO:0007669"/>
    <property type="project" value="UniProtKB-KW"/>
</dbReference>
<dbReference type="EMBL" id="ML996572">
    <property type="protein sequence ID" value="KAF2758039.1"/>
    <property type="molecule type" value="Genomic_DNA"/>
</dbReference>
<comment type="function">
    <text evidence="5">S-adenosyl-L-methionine-dependent protein-lysine N-methyltransferase that mono- and dimethylates elongation factor 1-alpha at 'Lys-316'. May play a role in intracellular transport.</text>
</comment>
<reference evidence="7" key="1">
    <citation type="journal article" date="2020" name="Stud. Mycol.">
        <title>101 Dothideomycetes genomes: a test case for predicting lifestyles and emergence of pathogens.</title>
        <authorList>
            <person name="Haridas S."/>
            <person name="Albert R."/>
            <person name="Binder M."/>
            <person name="Bloem J."/>
            <person name="Labutti K."/>
            <person name="Salamov A."/>
            <person name="Andreopoulos B."/>
            <person name="Baker S."/>
            <person name="Barry K."/>
            <person name="Bills G."/>
            <person name="Bluhm B."/>
            <person name="Cannon C."/>
            <person name="Castanera R."/>
            <person name="Culley D."/>
            <person name="Daum C."/>
            <person name="Ezra D."/>
            <person name="Gonzalez J."/>
            <person name="Henrissat B."/>
            <person name="Kuo A."/>
            <person name="Liang C."/>
            <person name="Lipzen A."/>
            <person name="Lutzoni F."/>
            <person name="Magnuson J."/>
            <person name="Mondo S."/>
            <person name="Nolan M."/>
            <person name="Ohm R."/>
            <person name="Pangilinan J."/>
            <person name="Park H.-J."/>
            <person name="Ramirez L."/>
            <person name="Alfaro M."/>
            <person name="Sun H."/>
            <person name="Tritt A."/>
            <person name="Yoshinaga Y."/>
            <person name="Zwiers L.-H."/>
            <person name="Turgeon B."/>
            <person name="Goodwin S."/>
            <person name="Spatafora J."/>
            <person name="Crous P."/>
            <person name="Grigoriev I."/>
        </authorList>
    </citation>
    <scope>NUCLEOTIDE SEQUENCE</scope>
    <source>
        <strain evidence="7">CBS 121739</strain>
    </source>
</reference>
<dbReference type="InterPro" id="IPR025714">
    <property type="entry name" value="Methyltranfer_dom"/>
</dbReference>
<dbReference type="InterPro" id="IPR026635">
    <property type="entry name" value="Efm4/METTL10"/>
</dbReference>
<evidence type="ECO:0000313" key="8">
    <source>
        <dbReference type="Proteomes" id="UP000799437"/>
    </source>
</evidence>
<keyword evidence="1 5" id="KW-0963">Cytoplasm</keyword>
<organism evidence="7 8">
    <name type="scientific">Pseudovirgaria hyperparasitica</name>
    <dbReference type="NCBI Taxonomy" id="470096"/>
    <lineage>
        <taxon>Eukaryota</taxon>
        <taxon>Fungi</taxon>
        <taxon>Dikarya</taxon>
        <taxon>Ascomycota</taxon>
        <taxon>Pezizomycotina</taxon>
        <taxon>Dothideomycetes</taxon>
        <taxon>Dothideomycetes incertae sedis</taxon>
        <taxon>Acrospermales</taxon>
        <taxon>Acrospermaceae</taxon>
        <taxon>Pseudovirgaria</taxon>
    </lineage>
</organism>
<dbReference type="PANTHER" id="PTHR12843">
    <property type="entry name" value="PROTEIN-LYSINE N-METHYLTRANSFERASE METTL10"/>
    <property type="match status" value="1"/>
</dbReference>
<comment type="similarity">
    <text evidence="5">Belongs to the class I-like SAM-binding methyltransferase superfamily. EFM4 family.</text>
</comment>
<feature type="domain" description="Methyltransferase" evidence="6">
    <location>
        <begin position="76"/>
        <end position="219"/>
    </location>
</feature>
<dbReference type="AlphaFoldDB" id="A0A6A6W759"/>
<dbReference type="SUPFAM" id="SSF53335">
    <property type="entry name" value="S-adenosyl-L-methionine-dependent methyltransferases"/>
    <property type="match status" value="1"/>
</dbReference>
<dbReference type="GO" id="GO:0016192">
    <property type="term" value="P:vesicle-mediated transport"/>
    <property type="evidence" value="ECO:0007669"/>
    <property type="project" value="UniProtKB-UniRule"/>
</dbReference>
<dbReference type="Proteomes" id="UP000799437">
    <property type="component" value="Unassembled WGS sequence"/>
</dbReference>
<evidence type="ECO:0000313" key="7">
    <source>
        <dbReference type="EMBL" id="KAF2758039.1"/>
    </source>
</evidence>
<keyword evidence="4 5" id="KW-0949">S-adenosyl-L-methionine</keyword>